<accession>A0A1M7Y007</accession>
<gene>
    <name evidence="2" type="ORF">SAMN02745220_00881</name>
</gene>
<feature type="transmembrane region" description="Helical" evidence="1">
    <location>
        <begin position="6"/>
        <end position="31"/>
    </location>
</feature>
<evidence type="ECO:0000313" key="2">
    <source>
        <dbReference type="EMBL" id="SHO44804.1"/>
    </source>
</evidence>
<feature type="transmembrane region" description="Helical" evidence="1">
    <location>
        <begin position="64"/>
        <end position="88"/>
    </location>
</feature>
<dbReference type="AlphaFoldDB" id="A0A1M7Y007"/>
<evidence type="ECO:0000313" key="3">
    <source>
        <dbReference type="Proteomes" id="UP000184603"/>
    </source>
</evidence>
<dbReference type="EMBL" id="FRFE01000003">
    <property type="protein sequence ID" value="SHO44804.1"/>
    <property type="molecule type" value="Genomic_DNA"/>
</dbReference>
<sequence length="93" mass="10610">MQPSFFELFFFCFLLIAASYGLLASWTSIFYRKKAVGQLRGNELRVKQGTASIDNRLSVLARTFFLSFFTYQVYLLALALSGGIYLIYQLAGR</sequence>
<dbReference type="OrthoDB" id="9907742at2"/>
<evidence type="ECO:0000256" key="1">
    <source>
        <dbReference type="SAM" id="Phobius"/>
    </source>
</evidence>
<keyword evidence="3" id="KW-1185">Reference proteome</keyword>
<keyword evidence="1" id="KW-1133">Transmembrane helix</keyword>
<name>A0A1M7Y007_9BACT</name>
<organism evidence="2 3">
    <name type="scientific">Desulfopila aestuarii DSM 18488</name>
    <dbReference type="NCBI Taxonomy" id="1121416"/>
    <lineage>
        <taxon>Bacteria</taxon>
        <taxon>Pseudomonadati</taxon>
        <taxon>Thermodesulfobacteriota</taxon>
        <taxon>Desulfobulbia</taxon>
        <taxon>Desulfobulbales</taxon>
        <taxon>Desulfocapsaceae</taxon>
        <taxon>Desulfopila</taxon>
    </lineage>
</organism>
<reference evidence="2 3" key="1">
    <citation type="submission" date="2016-12" db="EMBL/GenBank/DDBJ databases">
        <authorList>
            <person name="Song W.-J."/>
            <person name="Kurnit D.M."/>
        </authorList>
    </citation>
    <scope>NUCLEOTIDE SEQUENCE [LARGE SCALE GENOMIC DNA]</scope>
    <source>
        <strain evidence="2 3">DSM 18488</strain>
    </source>
</reference>
<keyword evidence="1" id="KW-0812">Transmembrane</keyword>
<dbReference type="RefSeq" id="WP_073612231.1">
    <property type="nucleotide sequence ID" value="NZ_FRFE01000003.1"/>
</dbReference>
<dbReference type="Proteomes" id="UP000184603">
    <property type="component" value="Unassembled WGS sequence"/>
</dbReference>
<proteinExistence type="predicted"/>
<keyword evidence="1" id="KW-0472">Membrane</keyword>
<protein>
    <submittedName>
        <fullName evidence="2">Uncharacterized protein</fullName>
    </submittedName>
</protein>